<name>A0A1F7VCG8_9BACT</name>
<gene>
    <name evidence="1" type="ORF">A3I41_00230</name>
</gene>
<dbReference type="CDD" id="cd04301">
    <property type="entry name" value="NAT_SF"/>
    <property type="match status" value="1"/>
</dbReference>
<dbReference type="Proteomes" id="UP000176593">
    <property type="component" value="Unassembled WGS sequence"/>
</dbReference>
<dbReference type="AlphaFoldDB" id="A0A1F7VCG8"/>
<sequence length="259" mass="29611">MVRVLQLSNDSDILLWLMHGGIMIPSLFNPQTRKDLLAVFQTSSLGTTPANLFDTFRTPGIQYLSGSALKRFAWWIPQVVDATQNEEHLLTKTSLELRTVADQHHIIIAVDTRLNYLVVGCIALWHLGRDEQDRDWFELGTLWVHPDYRYHGSRHMPIADALYRRILSENQSKNILATTTNLAAIHLGMRHGMQMISYASLPKKTHKATCVCPFEKTGTHNNMKCPLKNQSCRVRVPFPTWQRVGKPERSIDSRITKPS</sequence>
<dbReference type="Gene3D" id="3.40.630.30">
    <property type="match status" value="1"/>
</dbReference>
<organism evidence="1 2">
    <name type="scientific">Candidatus Uhrbacteria bacterium RIFCSPLOWO2_02_FULL_48_18</name>
    <dbReference type="NCBI Taxonomy" id="1802408"/>
    <lineage>
        <taxon>Bacteria</taxon>
        <taxon>Candidatus Uhriibacteriota</taxon>
    </lineage>
</organism>
<reference evidence="1 2" key="1">
    <citation type="journal article" date="2016" name="Nat. Commun.">
        <title>Thousands of microbial genomes shed light on interconnected biogeochemical processes in an aquifer system.</title>
        <authorList>
            <person name="Anantharaman K."/>
            <person name="Brown C.T."/>
            <person name="Hug L.A."/>
            <person name="Sharon I."/>
            <person name="Castelle C.J."/>
            <person name="Probst A.J."/>
            <person name="Thomas B.C."/>
            <person name="Singh A."/>
            <person name="Wilkins M.J."/>
            <person name="Karaoz U."/>
            <person name="Brodie E.L."/>
            <person name="Williams K.H."/>
            <person name="Hubbard S.S."/>
            <person name="Banfield J.F."/>
        </authorList>
    </citation>
    <scope>NUCLEOTIDE SEQUENCE [LARGE SCALE GENOMIC DNA]</scope>
</reference>
<accession>A0A1F7VCG8</accession>
<dbReference type="SUPFAM" id="SSF55729">
    <property type="entry name" value="Acyl-CoA N-acyltransferases (Nat)"/>
    <property type="match status" value="1"/>
</dbReference>
<evidence type="ECO:0000313" key="2">
    <source>
        <dbReference type="Proteomes" id="UP000176593"/>
    </source>
</evidence>
<comment type="caution">
    <text evidence="1">The sequence shown here is derived from an EMBL/GenBank/DDBJ whole genome shotgun (WGS) entry which is preliminary data.</text>
</comment>
<evidence type="ECO:0000313" key="1">
    <source>
        <dbReference type="EMBL" id="OGL88145.1"/>
    </source>
</evidence>
<proteinExistence type="predicted"/>
<evidence type="ECO:0008006" key="3">
    <source>
        <dbReference type="Google" id="ProtNLM"/>
    </source>
</evidence>
<dbReference type="EMBL" id="MGEQ01000001">
    <property type="protein sequence ID" value="OGL88145.1"/>
    <property type="molecule type" value="Genomic_DNA"/>
</dbReference>
<dbReference type="InterPro" id="IPR016181">
    <property type="entry name" value="Acyl_CoA_acyltransferase"/>
</dbReference>
<protein>
    <recommendedName>
        <fullName evidence="3">N-acetyltransferase domain-containing protein</fullName>
    </recommendedName>
</protein>